<accession>A0A9W4T8X3</accession>
<keyword evidence="3" id="KW-1185">Reference proteome</keyword>
<organism evidence="2 3">
    <name type="scientific">Funneliformis geosporum</name>
    <dbReference type="NCBI Taxonomy" id="1117311"/>
    <lineage>
        <taxon>Eukaryota</taxon>
        <taxon>Fungi</taxon>
        <taxon>Fungi incertae sedis</taxon>
        <taxon>Mucoromycota</taxon>
        <taxon>Glomeromycotina</taxon>
        <taxon>Glomeromycetes</taxon>
        <taxon>Glomerales</taxon>
        <taxon>Glomeraceae</taxon>
        <taxon>Funneliformis</taxon>
    </lineage>
</organism>
<gene>
    <name evidence="2" type="ORF">FWILDA_LOCUS17447</name>
</gene>
<name>A0A9W4T8X3_9GLOM</name>
<feature type="non-terminal residue" evidence="2">
    <location>
        <position position="62"/>
    </location>
</feature>
<comment type="caution">
    <text evidence="2">The sequence shown here is derived from an EMBL/GenBank/DDBJ whole genome shotgun (WGS) entry which is preliminary data.</text>
</comment>
<feature type="region of interest" description="Disordered" evidence="1">
    <location>
        <begin position="41"/>
        <end position="62"/>
    </location>
</feature>
<sequence>GSGSFVTIHSHFFCEEKHLLITVSQSKILGVIPYIDPKRFDKRRKSDNTPQPYTLNVKSDVY</sequence>
<dbReference type="OrthoDB" id="10261027at2759"/>
<proteinExistence type="predicted"/>
<feature type="compositionally biased region" description="Polar residues" evidence="1">
    <location>
        <begin position="48"/>
        <end position="62"/>
    </location>
</feature>
<evidence type="ECO:0000313" key="2">
    <source>
        <dbReference type="EMBL" id="CAI2196176.1"/>
    </source>
</evidence>
<dbReference type="EMBL" id="CAMKVN010013778">
    <property type="protein sequence ID" value="CAI2196176.1"/>
    <property type="molecule type" value="Genomic_DNA"/>
</dbReference>
<reference evidence="2" key="1">
    <citation type="submission" date="2022-08" db="EMBL/GenBank/DDBJ databases">
        <authorList>
            <person name="Kallberg Y."/>
            <person name="Tangrot J."/>
            <person name="Rosling A."/>
        </authorList>
    </citation>
    <scope>NUCLEOTIDE SEQUENCE</scope>
    <source>
        <strain evidence="2">Wild A</strain>
    </source>
</reference>
<dbReference type="AlphaFoldDB" id="A0A9W4T8X3"/>
<evidence type="ECO:0000313" key="3">
    <source>
        <dbReference type="Proteomes" id="UP001153678"/>
    </source>
</evidence>
<protein>
    <submittedName>
        <fullName evidence="2">8645_t:CDS:1</fullName>
    </submittedName>
</protein>
<evidence type="ECO:0000256" key="1">
    <source>
        <dbReference type="SAM" id="MobiDB-lite"/>
    </source>
</evidence>
<dbReference type="Proteomes" id="UP001153678">
    <property type="component" value="Unassembled WGS sequence"/>
</dbReference>
<feature type="non-terminal residue" evidence="2">
    <location>
        <position position="1"/>
    </location>
</feature>